<feature type="compositionally biased region" description="Basic and acidic residues" evidence="1">
    <location>
        <begin position="1"/>
        <end position="16"/>
    </location>
</feature>
<evidence type="ECO:0000313" key="3">
    <source>
        <dbReference type="EMBL" id="OBT99921.1"/>
    </source>
</evidence>
<dbReference type="AlphaFoldDB" id="A0A1B8GVR0"/>
<proteinExistence type="predicted"/>
<evidence type="ECO:0000256" key="1">
    <source>
        <dbReference type="SAM" id="MobiDB-lite"/>
    </source>
</evidence>
<dbReference type="STRING" id="342668.A0A1B8GVR0"/>
<feature type="compositionally biased region" description="Polar residues" evidence="1">
    <location>
        <begin position="95"/>
        <end position="105"/>
    </location>
</feature>
<keyword evidence="4" id="KW-1185">Reference proteome</keyword>
<feature type="region of interest" description="Disordered" evidence="1">
    <location>
        <begin position="89"/>
        <end position="113"/>
    </location>
</feature>
<dbReference type="Proteomes" id="UP000091956">
    <property type="component" value="Unassembled WGS sequence"/>
</dbReference>
<organism evidence="3 4">
    <name type="scientific">Pseudogymnoascus verrucosus</name>
    <dbReference type="NCBI Taxonomy" id="342668"/>
    <lineage>
        <taxon>Eukaryota</taxon>
        <taxon>Fungi</taxon>
        <taxon>Dikarya</taxon>
        <taxon>Ascomycota</taxon>
        <taxon>Pezizomycotina</taxon>
        <taxon>Leotiomycetes</taxon>
        <taxon>Thelebolales</taxon>
        <taxon>Thelebolaceae</taxon>
        <taxon>Pseudogymnoascus</taxon>
    </lineage>
</organism>
<dbReference type="GO" id="GO:0003700">
    <property type="term" value="F:DNA-binding transcription factor activity"/>
    <property type="evidence" value="ECO:0007669"/>
    <property type="project" value="InterPro"/>
</dbReference>
<dbReference type="CDD" id="cd14688">
    <property type="entry name" value="bZIP_YAP"/>
    <property type="match status" value="1"/>
</dbReference>
<evidence type="ECO:0000313" key="4">
    <source>
        <dbReference type="Proteomes" id="UP000091956"/>
    </source>
</evidence>
<feature type="domain" description="BZIP" evidence="2">
    <location>
        <begin position="14"/>
        <end position="29"/>
    </location>
</feature>
<dbReference type="PANTHER" id="PTHR38116">
    <property type="entry name" value="CHROMOSOME 7, WHOLE GENOME SHOTGUN SEQUENCE"/>
    <property type="match status" value="1"/>
</dbReference>
<evidence type="ECO:0000259" key="2">
    <source>
        <dbReference type="PROSITE" id="PS00036"/>
    </source>
</evidence>
<feature type="region of interest" description="Disordered" evidence="1">
    <location>
        <begin position="1"/>
        <end position="29"/>
    </location>
</feature>
<dbReference type="RefSeq" id="XP_018133654.1">
    <property type="nucleotide sequence ID" value="XM_018271369.2"/>
</dbReference>
<accession>A0A1B8GVR0</accession>
<dbReference type="PROSITE" id="PS00036">
    <property type="entry name" value="BZIP_BASIC"/>
    <property type="match status" value="1"/>
</dbReference>
<dbReference type="InterPro" id="IPR046347">
    <property type="entry name" value="bZIP_sf"/>
</dbReference>
<dbReference type="InterPro" id="IPR021833">
    <property type="entry name" value="DUF3425"/>
</dbReference>
<dbReference type="SUPFAM" id="SSF57959">
    <property type="entry name" value="Leucine zipper domain"/>
    <property type="match status" value="1"/>
</dbReference>
<reference evidence="3 4" key="1">
    <citation type="submission" date="2016-03" db="EMBL/GenBank/DDBJ databases">
        <title>Comparative genomics of Pseudogymnoascus destructans, the fungus causing white-nose syndrome of bats.</title>
        <authorList>
            <person name="Palmer J.M."/>
            <person name="Drees K.P."/>
            <person name="Foster J.T."/>
            <person name="Lindner D.L."/>
        </authorList>
    </citation>
    <scope>NUCLEOTIDE SEQUENCE [LARGE SCALE GENOMIC DNA]</scope>
    <source>
        <strain evidence="3 4">UAMH 10579</strain>
    </source>
</reference>
<dbReference type="PANTHER" id="PTHR38116:SF5">
    <property type="entry name" value="BZIP DOMAIN-CONTAINING PROTEIN"/>
    <property type="match status" value="1"/>
</dbReference>
<reference evidence="4" key="2">
    <citation type="journal article" date="2018" name="Nat. Commun.">
        <title>Extreme sensitivity to ultraviolet light in the fungal pathogen causing white-nose syndrome of bats.</title>
        <authorList>
            <person name="Palmer J.M."/>
            <person name="Drees K.P."/>
            <person name="Foster J.T."/>
            <person name="Lindner D.L."/>
        </authorList>
    </citation>
    <scope>NUCLEOTIDE SEQUENCE [LARGE SCALE GENOMIC DNA]</scope>
    <source>
        <strain evidence="4">UAMH 10579</strain>
    </source>
</reference>
<feature type="compositionally biased region" description="Basic residues" evidence="1">
    <location>
        <begin position="17"/>
        <end position="29"/>
    </location>
</feature>
<dbReference type="InterPro" id="IPR004827">
    <property type="entry name" value="bZIP"/>
</dbReference>
<dbReference type="GeneID" id="28835240"/>
<dbReference type="Pfam" id="PF11905">
    <property type="entry name" value="DUF3425"/>
    <property type="match status" value="1"/>
</dbReference>
<name>A0A1B8GVR0_9PEZI</name>
<sequence length="403" mass="45257">MSTETQSKKQSSERRRMQNKRAQKNYRERQKRNLQVLQDIAGSAFPINQANEDGRYIQPRMGIFTNASLEAEGVHAASLTDSCSRAFSEAGSRDGSFSRTGQSRGSLLDADEQPQSILVRRPPLIPPESSQGYCTISQLLQQEGLVLDEKMRLQISEKKIDLRSILEAGLKALSHETLLDADCSSSHGTREGCATNSTQLRTDKILLLQNANHGYETSLPDIRRNNLRIKQVLFVAACVTNASSLGIPLEGLSCDSAESHFFRDSISESAAKTACLSEFLDLKTHLRPCAPQLMYRHHPYIDVLPFPTFRERLIKLACAEEPMIDEDELCKDLENDGLVCWGSSLGGGSTAMGSGAPWDIRSWEAQNWFMKKWWILIGGAEGEIYKQTQWWCEMRGERSCYPW</sequence>
<gene>
    <name evidence="3" type="ORF">VE01_01854</name>
</gene>
<dbReference type="OrthoDB" id="5973539at2759"/>
<dbReference type="EMBL" id="KV460210">
    <property type="protein sequence ID" value="OBT99921.1"/>
    <property type="molecule type" value="Genomic_DNA"/>
</dbReference>
<protein>
    <recommendedName>
        <fullName evidence="2">BZIP domain-containing protein</fullName>
    </recommendedName>
</protein>